<keyword evidence="1" id="KW-0812">Transmembrane</keyword>
<comment type="caution">
    <text evidence="3">The sequence shown here is derived from an EMBL/GenBank/DDBJ whole genome shotgun (WGS) entry which is preliminary data.</text>
</comment>
<keyword evidence="1" id="KW-1133">Transmembrane helix</keyword>
<protein>
    <submittedName>
        <fullName evidence="3">PspC domain-containing protein</fullName>
    </submittedName>
</protein>
<dbReference type="InterPro" id="IPR007168">
    <property type="entry name" value="Phageshock_PspC_N"/>
</dbReference>
<dbReference type="AlphaFoldDB" id="A0A9D9DY74"/>
<proteinExistence type="predicted"/>
<evidence type="ECO:0000313" key="3">
    <source>
        <dbReference type="EMBL" id="MBO8435776.1"/>
    </source>
</evidence>
<accession>A0A9D9DY74</accession>
<dbReference type="Proteomes" id="UP000823615">
    <property type="component" value="Unassembled WGS sequence"/>
</dbReference>
<reference evidence="3" key="1">
    <citation type="submission" date="2020-10" db="EMBL/GenBank/DDBJ databases">
        <authorList>
            <person name="Gilroy R."/>
        </authorList>
    </citation>
    <scope>NUCLEOTIDE SEQUENCE</scope>
    <source>
        <strain evidence="3">7293</strain>
    </source>
</reference>
<feature type="domain" description="Phage shock protein PspC N-terminal" evidence="2">
    <location>
        <begin position="8"/>
        <end position="65"/>
    </location>
</feature>
<evidence type="ECO:0000256" key="1">
    <source>
        <dbReference type="SAM" id="Phobius"/>
    </source>
</evidence>
<gene>
    <name evidence="3" type="ORF">IAA97_02195</name>
</gene>
<organism evidence="3 4">
    <name type="scientific">Candidatus Ornithospirochaeta stercoripullorum</name>
    <dbReference type="NCBI Taxonomy" id="2840899"/>
    <lineage>
        <taxon>Bacteria</taxon>
        <taxon>Pseudomonadati</taxon>
        <taxon>Spirochaetota</taxon>
        <taxon>Spirochaetia</taxon>
        <taxon>Spirochaetales</taxon>
        <taxon>Spirochaetaceae</taxon>
        <taxon>Spirochaetaceae incertae sedis</taxon>
        <taxon>Candidatus Ornithospirochaeta</taxon>
    </lineage>
</organism>
<name>A0A9D9DY74_9SPIO</name>
<dbReference type="EMBL" id="JADIMT010000033">
    <property type="protein sequence ID" value="MBO8435776.1"/>
    <property type="molecule type" value="Genomic_DNA"/>
</dbReference>
<sequence length="68" mass="7412">MHEDAYRKKLMRVPNGLVFGIAEGFSRRFGIPLLLVRALWIAAACALGFLPTLAIYFALAIILPVGPA</sequence>
<evidence type="ECO:0000313" key="4">
    <source>
        <dbReference type="Proteomes" id="UP000823615"/>
    </source>
</evidence>
<feature type="transmembrane region" description="Helical" evidence="1">
    <location>
        <begin position="34"/>
        <end position="63"/>
    </location>
</feature>
<evidence type="ECO:0000259" key="2">
    <source>
        <dbReference type="Pfam" id="PF04024"/>
    </source>
</evidence>
<keyword evidence="1" id="KW-0472">Membrane</keyword>
<reference evidence="3" key="2">
    <citation type="journal article" date="2021" name="PeerJ">
        <title>Extensive microbial diversity within the chicken gut microbiome revealed by metagenomics and culture.</title>
        <authorList>
            <person name="Gilroy R."/>
            <person name="Ravi A."/>
            <person name="Getino M."/>
            <person name="Pursley I."/>
            <person name="Horton D.L."/>
            <person name="Alikhan N.F."/>
            <person name="Baker D."/>
            <person name="Gharbi K."/>
            <person name="Hall N."/>
            <person name="Watson M."/>
            <person name="Adriaenssens E.M."/>
            <person name="Foster-Nyarko E."/>
            <person name="Jarju S."/>
            <person name="Secka A."/>
            <person name="Antonio M."/>
            <person name="Oren A."/>
            <person name="Chaudhuri R.R."/>
            <person name="La Ragione R."/>
            <person name="Hildebrand F."/>
            <person name="Pallen M.J."/>
        </authorList>
    </citation>
    <scope>NUCLEOTIDE SEQUENCE</scope>
    <source>
        <strain evidence="3">7293</strain>
    </source>
</reference>
<dbReference type="Pfam" id="PF04024">
    <property type="entry name" value="PspC"/>
    <property type="match status" value="1"/>
</dbReference>